<evidence type="ECO:0000256" key="3">
    <source>
        <dbReference type="ARBA" id="ARBA00022989"/>
    </source>
</evidence>
<dbReference type="GO" id="GO:0005778">
    <property type="term" value="C:peroxisomal membrane"/>
    <property type="evidence" value="ECO:0007669"/>
    <property type="project" value="UniProtKB-SubCell"/>
</dbReference>
<evidence type="ECO:0000256" key="5">
    <source>
        <dbReference type="ARBA" id="ARBA00023140"/>
    </source>
</evidence>
<organism evidence="8 9">
    <name type="scientific">Zygosaccharomyces mellis</name>
    <dbReference type="NCBI Taxonomy" id="42258"/>
    <lineage>
        <taxon>Eukaryota</taxon>
        <taxon>Fungi</taxon>
        <taxon>Dikarya</taxon>
        <taxon>Ascomycota</taxon>
        <taxon>Saccharomycotina</taxon>
        <taxon>Saccharomycetes</taxon>
        <taxon>Saccharomycetales</taxon>
        <taxon>Saccharomycetaceae</taxon>
        <taxon>Zygosaccharomyces</taxon>
    </lineage>
</organism>
<gene>
    <name evidence="8" type="ORF">ZYGM_004360</name>
</gene>
<evidence type="ECO:0000256" key="1">
    <source>
        <dbReference type="ARBA" id="ARBA00004585"/>
    </source>
</evidence>
<dbReference type="InterPro" id="IPR006614">
    <property type="entry name" value="Peroxin/Ferlin"/>
</dbReference>
<keyword evidence="9" id="KW-1185">Reference proteome</keyword>
<keyword evidence="2 6" id="KW-0812">Transmembrane</keyword>
<dbReference type="Proteomes" id="UP000301737">
    <property type="component" value="Unassembled WGS sequence"/>
</dbReference>
<keyword evidence="4 6" id="KW-0472">Membrane</keyword>
<evidence type="ECO:0000313" key="9">
    <source>
        <dbReference type="Proteomes" id="UP000301737"/>
    </source>
</evidence>
<feature type="transmembrane region" description="Helical" evidence="6">
    <location>
        <begin position="15"/>
        <end position="39"/>
    </location>
</feature>
<dbReference type="InterPro" id="IPR010482">
    <property type="entry name" value="TECPR1-like_DysF"/>
</dbReference>
<dbReference type="InterPro" id="IPR052646">
    <property type="entry name" value="Peroxisomal_PEX28-32"/>
</dbReference>
<sequence length="344" mass="41193">MYPLLLIADATLSNLMWICEDLCLPFVQLVMVLMVVNFLCEDVLIDISHIFQFWLGLMSLFFLAFSVVYYMLTLYQDLRYESEPPTVDDIVIVLESVVDKLTTIQHESLYVNKKRALQLAVLFTPLHWGLIRIVSIKNYCMGFTLICILYHSNWFQCTIKLFWRLLLTRTAYYKLEEFFDGKLPFWMKPVDVSKAISNSEHIYQMALPHDVKILHGCKLQFQLQKLFPWDKNLHDYEVGDDLLIIELEIDENQRKWQADGWIARMLPYERPKYSIKIGGDISMCNSPWQLQESSLKDWSWLDDCWRPTTWYYSDSNWNFKGLHDSLECYTRKRTWKRRVYYLRE</sequence>
<accession>A0A4C2E278</accession>
<dbReference type="PANTHER" id="PTHR31679:SF3">
    <property type="entry name" value="PEROXISOMAL MEMBRANE PROTEIN PEX32"/>
    <property type="match status" value="1"/>
</dbReference>
<dbReference type="GO" id="GO:0007031">
    <property type="term" value="P:peroxisome organization"/>
    <property type="evidence" value="ECO:0007669"/>
    <property type="project" value="TreeGrafter"/>
</dbReference>
<feature type="domain" description="Peroxin/Ferlin" evidence="7">
    <location>
        <begin position="242"/>
        <end position="308"/>
    </location>
</feature>
<evidence type="ECO:0000256" key="2">
    <source>
        <dbReference type="ARBA" id="ARBA00022692"/>
    </source>
</evidence>
<dbReference type="PANTHER" id="PTHR31679">
    <property type="entry name" value="PEROXISOMAL MEMBRANE PROTEIN PEX30-RELATED"/>
    <property type="match status" value="1"/>
</dbReference>
<keyword evidence="3 6" id="KW-1133">Transmembrane helix</keyword>
<evidence type="ECO:0000256" key="4">
    <source>
        <dbReference type="ARBA" id="ARBA00023136"/>
    </source>
</evidence>
<dbReference type="EMBL" id="BIMX01000004">
    <property type="protein sequence ID" value="GCE98307.1"/>
    <property type="molecule type" value="Genomic_DNA"/>
</dbReference>
<dbReference type="OrthoDB" id="5586090at2759"/>
<comment type="subcellular location">
    <subcellularLocation>
        <location evidence="1">Peroxisome membrane</location>
        <topology evidence="1">Multi-pass membrane protein</topology>
    </subcellularLocation>
</comment>
<reference evidence="8 9" key="1">
    <citation type="submission" date="2019-01" db="EMBL/GenBank/DDBJ databases">
        <title>Draft Genome Sequencing of Zygosaccharomyces mellis Ca-7.</title>
        <authorList>
            <person name="Shiwa Y."/>
            <person name="Kanesaki Y."/>
            <person name="Ishige T."/>
            <person name="Mura K."/>
            <person name="Hori T."/>
            <person name="Tamura T."/>
        </authorList>
    </citation>
    <scope>NUCLEOTIDE SEQUENCE [LARGE SCALE GENOMIC DNA]</scope>
    <source>
        <strain evidence="8 9">Ca-7</strain>
    </source>
</reference>
<protein>
    <recommendedName>
        <fullName evidence="7">Peroxin/Ferlin domain-containing protein</fullName>
    </recommendedName>
</protein>
<evidence type="ECO:0000256" key="6">
    <source>
        <dbReference type="SAM" id="Phobius"/>
    </source>
</evidence>
<evidence type="ECO:0000313" key="8">
    <source>
        <dbReference type="EMBL" id="GCE98307.1"/>
    </source>
</evidence>
<dbReference type="SMART" id="SM00693">
    <property type="entry name" value="DysFN"/>
    <property type="match status" value="1"/>
</dbReference>
<proteinExistence type="predicted"/>
<comment type="caution">
    <text evidence="8">The sequence shown here is derived from an EMBL/GenBank/DDBJ whole genome shotgun (WGS) entry which is preliminary data.</text>
</comment>
<dbReference type="AlphaFoldDB" id="A0A4C2E278"/>
<evidence type="ECO:0000259" key="7">
    <source>
        <dbReference type="SMART" id="SM00693"/>
    </source>
</evidence>
<feature type="transmembrane region" description="Helical" evidence="6">
    <location>
        <begin position="51"/>
        <end position="72"/>
    </location>
</feature>
<dbReference type="Pfam" id="PF06398">
    <property type="entry name" value="Pex24p"/>
    <property type="match status" value="1"/>
</dbReference>
<keyword evidence="5" id="KW-0576">Peroxisome</keyword>
<name>A0A4C2E278_9SACH</name>